<organism evidence="2 3">
    <name type="scientific">candidate division GN15 bacterium</name>
    <dbReference type="NCBI Taxonomy" id="2072418"/>
    <lineage>
        <taxon>Bacteria</taxon>
        <taxon>candidate division GN15</taxon>
    </lineage>
</organism>
<evidence type="ECO:0000313" key="3">
    <source>
        <dbReference type="Proteomes" id="UP000250918"/>
    </source>
</evidence>
<reference evidence="2 3" key="1">
    <citation type="journal article" date="2018" name="ISME J.">
        <title>A methanotrophic archaeon couples anaerobic oxidation of methane to Fe(III) reduction.</title>
        <authorList>
            <person name="Cai C."/>
            <person name="Leu A.O."/>
            <person name="Xie G.J."/>
            <person name="Guo J."/>
            <person name="Feng Y."/>
            <person name="Zhao J.X."/>
            <person name="Tyson G.W."/>
            <person name="Yuan Z."/>
            <person name="Hu S."/>
        </authorList>
    </citation>
    <scope>NUCLEOTIDE SEQUENCE [LARGE SCALE GENOMIC DNA]</scope>
    <source>
        <strain evidence="2">FeB_12</strain>
    </source>
</reference>
<comment type="caution">
    <text evidence="2">The sequence shown here is derived from an EMBL/GenBank/DDBJ whole genome shotgun (WGS) entry which is preliminary data.</text>
</comment>
<feature type="compositionally biased region" description="Polar residues" evidence="1">
    <location>
        <begin position="43"/>
        <end position="52"/>
    </location>
</feature>
<accession>A0A855X4V2</accession>
<dbReference type="AlphaFoldDB" id="A0A855X4V2"/>
<proteinExistence type="predicted"/>
<protein>
    <submittedName>
        <fullName evidence="2">Uncharacterized protein</fullName>
    </submittedName>
</protein>
<feature type="region of interest" description="Disordered" evidence="1">
    <location>
        <begin position="38"/>
        <end position="87"/>
    </location>
</feature>
<evidence type="ECO:0000313" key="2">
    <source>
        <dbReference type="EMBL" id="PWB70316.1"/>
    </source>
</evidence>
<gene>
    <name evidence="2" type="ORF">C3F09_09235</name>
</gene>
<feature type="compositionally biased region" description="Basic residues" evidence="1">
    <location>
        <begin position="53"/>
        <end position="87"/>
    </location>
</feature>
<dbReference type="Proteomes" id="UP000250918">
    <property type="component" value="Unassembled WGS sequence"/>
</dbReference>
<evidence type="ECO:0000256" key="1">
    <source>
        <dbReference type="SAM" id="MobiDB-lite"/>
    </source>
</evidence>
<sequence length="87" mass="10883">MSFMRRHYRTNTTKWVARQLGRTVYSVRYKASSMRIRKANPSVWKNNQPTHRPTQHRRQPNWRTRWARSTRRTFRASASRRQRRNRR</sequence>
<name>A0A855X4V2_9BACT</name>
<dbReference type="EMBL" id="PQAP01000148">
    <property type="protein sequence ID" value="PWB70316.1"/>
    <property type="molecule type" value="Genomic_DNA"/>
</dbReference>